<feature type="compositionally biased region" description="Polar residues" evidence="1">
    <location>
        <begin position="93"/>
        <end position="109"/>
    </location>
</feature>
<evidence type="ECO:0000313" key="3">
    <source>
        <dbReference type="Proteomes" id="UP000277204"/>
    </source>
</evidence>
<sequence length="190" mass="21373">MRLLHGDEDPKGSFRKLSAIVGPYESGISDPGCIRLDSKIFIKLRASVCKLLIPMRVVIKLRNGKVRLRLRFLIAISEGVQEVKTFRRHDSRNPPNVHNDSRQMSSESQSMNELAFGSKSLLTILSSAKTNISVKLSFRPVKMSRRRDGGASWNCITSSYNLKNEFSTNLVWGIPNFPRDRNSGNIVGHC</sequence>
<keyword evidence="3" id="KW-1185">Reference proteome</keyword>
<name>A0A183LKS9_9TREM</name>
<accession>A0A183LKS9</accession>
<dbReference type="Proteomes" id="UP000277204">
    <property type="component" value="Unassembled WGS sequence"/>
</dbReference>
<evidence type="ECO:0000313" key="2">
    <source>
        <dbReference type="EMBL" id="VDO61532.1"/>
    </source>
</evidence>
<evidence type="ECO:0000256" key="1">
    <source>
        <dbReference type="SAM" id="MobiDB-lite"/>
    </source>
</evidence>
<dbReference type="EMBL" id="UZAI01001401">
    <property type="protein sequence ID" value="VDO61532.1"/>
    <property type="molecule type" value="Genomic_DNA"/>
</dbReference>
<protein>
    <submittedName>
        <fullName evidence="2">Uncharacterized protein</fullName>
    </submittedName>
</protein>
<dbReference type="AlphaFoldDB" id="A0A183LKS9"/>
<organism evidence="2 3">
    <name type="scientific">Schistosoma margrebowiei</name>
    <dbReference type="NCBI Taxonomy" id="48269"/>
    <lineage>
        <taxon>Eukaryota</taxon>
        <taxon>Metazoa</taxon>
        <taxon>Spiralia</taxon>
        <taxon>Lophotrochozoa</taxon>
        <taxon>Platyhelminthes</taxon>
        <taxon>Trematoda</taxon>
        <taxon>Digenea</taxon>
        <taxon>Strigeidida</taxon>
        <taxon>Schistosomatoidea</taxon>
        <taxon>Schistosomatidae</taxon>
        <taxon>Schistosoma</taxon>
    </lineage>
</organism>
<gene>
    <name evidence="2" type="ORF">SMRZ_LOCUS4404</name>
</gene>
<feature type="region of interest" description="Disordered" evidence="1">
    <location>
        <begin position="88"/>
        <end position="109"/>
    </location>
</feature>
<proteinExistence type="predicted"/>
<reference evidence="2 3" key="1">
    <citation type="submission" date="2018-11" db="EMBL/GenBank/DDBJ databases">
        <authorList>
            <consortium name="Pathogen Informatics"/>
        </authorList>
    </citation>
    <scope>NUCLEOTIDE SEQUENCE [LARGE SCALE GENOMIC DNA]</scope>
    <source>
        <strain evidence="2 3">Zambia</strain>
    </source>
</reference>